<feature type="compositionally biased region" description="Low complexity" evidence="1">
    <location>
        <begin position="64"/>
        <end position="96"/>
    </location>
</feature>
<organism evidence="2 3">
    <name type="scientific">Tetraparma gracilis</name>
    <dbReference type="NCBI Taxonomy" id="2962635"/>
    <lineage>
        <taxon>Eukaryota</taxon>
        <taxon>Sar</taxon>
        <taxon>Stramenopiles</taxon>
        <taxon>Ochrophyta</taxon>
        <taxon>Bolidophyceae</taxon>
        <taxon>Parmales</taxon>
        <taxon>Triparmaceae</taxon>
        <taxon>Tetraparma</taxon>
    </lineage>
</organism>
<dbReference type="Proteomes" id="UP001165060">
    <property type="component" value="Unassembled WGS sequence"/>
</dbReference>
<evidence type="ECO:0000313" key="3">
    <source>
        <dbReference type="Proteomes" id="UP001165060"/>
    </source>
</evidence>
<sequence length="437" mass="46236">TPPPQSPDPRTSLPCVRRWLPATDVSGDLTDVDPPALIESADASMSTIIGRQHTASDVMDLGNSSDIKPPSSSSASVSSSTTTTTTTSSSTTLPSSGGWRTTNAKKRRERLPPPPAGLLVEIKQSADNDNKKAGVSTFNCGDDDDATMVVDAAPSLASAPLPSARLWMTANSRRLVNKLENPFSSNLVLPRSFEDVRASLASTSEAISLDQQGALAAAGALKVYHDQYPDDQSVPMLMEIADAAGGRLQPPSPPSPSPPTSPSPPSPHPPLHVSVHSAGDGAIGKELVARFSERRLPAPVVVQSDLISLDAGVVKRVNGELFPDGIETASKAHLCIARYCFYGPAYAFATVRAMARDLQEGGVFAASVRRHQFGWLMLAILEAEHAGVLRDVEIRYGKLDPSKDEKDVLVVTALRGGALIAKMEDMEMYNIGTLVGA</sequence>
<feature type="compositionally biased region" description="Pro residues" evidence="1">
    <location>
        <begin position="250"/>
        <end position="270"/>
    </location>
</feature>
<feature type="non-terminal residue" evidence="2">
    <location>
        <position position="1"/>
    </location>
</feature>
<feature type="region of interest" description="Disordered" evidence="1">
    <location>
        <begin position="244"/>
        <end position="276"/>
    </location>
</feature>
<protein>
    <submittedName>
        <fullName evidence="2">Uncharacterized protein</fullName>
    </submittedName>
</protein>
<comment type="caution">
    <text evidence="2">The sequence shown here is derived from an EMBL/GenBank/DDBJ whole genome shotgun (WGS) entry which is preliminary data.</text>
</comment>
<gene>
    <name evidence="2" type="ORF">TeGR_g908</name>
</gene>
<feature type="region of interest" description="Disordered" evidence="1">
    <location>
        <begin position="48"/>
        <end position="116"/>
    </location>
</feature>
<name>A0ABQ6NDK5_9STRA</name>
<dbReference type="EMBL" id="BRYB01006465">
    <property type="protein sequence ID" value="GMI58297.1"/>
    <property type="molecule type" value="Genomic_DNA"/>
</dbReference>
<proteinExistence type="predicted"/>
<feature type="non-terminal residue" evidence="2">
    <location>
        <position position="437"/>
    </location>
</feature>
<reference evidence="2 3" key="1">
    <citation type="journal article" date="2023" name="Commun. Biol.">
        <title>Genome analysis of Parmales, the sister group of diatoms, reveals the evolutionary specialization of diatoms from phago-mixotrophs to photoautotrophs.</title>
        <authorList>
            <person name="Ban H."/>
            <person name="Sato S."/>
            <person name="Yoshikawa S."/>
            <person name="Yamada K."/>
            <person name="Nakamura Y."/>
            <person name="Ichinomiya M."/>
            <person name="Sato N."/>
            <person name="Blanc-Mathieu R."/>
            <person name="Endo H."/>
            <person name="Kuwata A."/>
            <person name="Ogata H."/>
        </authorList>
    </citation>
    <scope>NUCLEOTIDE SEQUENCE [LARGE SCALE GENOMIC DNA]</scope>
</reference>
<evidence type="ECO:0000256" key="1">
    <source>
        <dbReference type="SAM" id="MobiDB-lite"/>
    </source>
</evidence>
<keyword evidence="3" id="KW-1185">Reference proteome</keyword>
<evidence type="ECO:0000313" key="2">
    <source>
        <dbReference type="EMBL" id="GMI58297.1"/>
    </source>
</evidence>
<accession>A0ABQ6NDK5</accession>